<gene>
    <name evidence="6" type="ORF">AC482_02900</name>
</gene>
<dbReference type="Gene3D" id="3.10.105.10">
    <property type="entry name" value="Dipeptide-binding Protein, Domain 3"/>
    <property type="match status" value="1"/>
</dbReference>
<dbReference type="SUPFAM" id="SSF53850">
    <property type="entry name" value="Periplasmic binding protein-like II"/>
    <property type="match status" value="1"/>
</dbReference>
<keyword evidence="3" id="KW-0732">Signal</keyword>
<dbReference type="AlphaFoldDB" id="A0A0M0BR00"/>
<dbReference type="PANTHER" id="PTHR30290:SF9">
    <property type="entry name" value="OLIGOPEPTIDE-BINDING PROTEIN APPA"/>
    <property type="match status" value="1"/>
</dbReference>
<proteinExistence type="inferred from homology"/>
<keyword evidence="4" id="KW-1133">Transmembrane helix</keyword>
<comment type="caution">
    <text evidence="6">The sequence shown here is derived from an EMBL/GenBank/DDBJ whole genome shotgun (WGS) entry which is preliminary data.</text>
</comment>
<feature type="transmembrane region" description="Helical" evidence="4">
    <location>
        <begin position="610"/>
        <end position="628"/>
    </location>
</feature>
<dbReference type="Pfam" id="PF00496">
    <property type="entry name" value="SBP_bac_5"/>
    <property type="match status" value="1"/>
</dbReference>
<evidence type="ECO:0000256" key="1">
    <source>
        <dbReference type="ARBA" id="ARBA00005695"/>
    </source>
</evidence>
<dbReference type="GO" id="GO:1904680">
    <property type="term" value="F:peptide transmembrane transporter activity"/>
    <property type="evidence" value="ECO:0007669"/>
    <property type="project" value="TreeGrafter"/>
</dbReference>
<evidence type="ECO:0000256" key="3">
    <source>
        <dbReference type="ARBA" id="ARBA00022729"/>
    </source>
</evidence>
<name>A0A0M0BR00_9ARCH</name>
<dbReference type="GO" id="GO:0015833">
    <property type="term" value="P:peptide transport"/>
    <property type="evidence" value="ECO:0007669"/>
    <property type="project" value="TreeGrafter"/>
</dbReference>
<dbReference type="Proteomes" id="UP000037210">
    <property type="component" value="Unassembled WGS sequence"/>
</dbReference>
<evidence type="ECO:0000259" key="5">
    <source>
        <dbReference type="Pfam" id="PF00496"/>
    </source>
</evidence>
<comment type="similarity">
    <text evidence="1">Belongs to the bacterial solute-binding protein 5 family.</text>
</comment>
<keyword evidence="2" id="KW-0813">Transport</keyword>
<dbReference type="EMBL" id="LFWZ01000020">
    <property type="protein sequence ID" value="KON30810.1"/>
    <property type="molecule type" value="Genomic_DNA"/>
</dbReference>
<accession>A0A0M0BR00</accession>
<keyword evidence="4" id="KW-0472">Membrane</keyword>
<dbReference type="InterPro" id="IPR039424">
    <property type="entry name" value="SBP_5"/>
</dbReference>
<dbReference type="Gene3D" id="3.40.190.10">
    <property type="entry name" value="Periplasmic binding protein-like II"/>
    <property type="match status" value="1"/>
</dbReference>
<evidence type="ECO:0000256" key="4">
    <source>
        <dbReference type="SAM" id="Phobius"/>
    </source>
</evidence>
<reference evidence="6 7" key="1">
    <citation type="submission" date="2015-06" db="EMBL/GenBank/DDBJ databases">
        <title>New insights into the roles of widespread benthic archaea in carbon and nitrogen cycling.</title>
        <authorList>
            <person name="Lazar C.S."/>
            <person name="Baker B.J."/>
            <person name="Seitz K.W."/>
            <person name="Hyde A.S."/>
            <person name="Dick G.J."/>
            <person name="Hinrichs K.-U."/>
            <person name="Teske A.P."/>
        </authorList>
    </citation>
    <scope>NUCLEOTIDE SEQUENCE [LARGE SCALE GENOMIC DNA]</scope>
    <source>
        <strain evidence="6">DG-45</strain>
    </source>
</reference>
<organism evidence="6 7">
    <name type="scientific">miscellaneous Crenarchaeota group-15 archaeon DG-45</name>
    <dbReference type="NCBI Taxonomy" id="1685127"/>
    <lineage>
        <taxon>Archaea</taxon>
        <taxon>Candidatus Bathyarchaeota</taxon>
        <taxon>MCG-15</taxon>
    </lineage>
</organism>
<dbReference type="PANTHER" id="PTHR30290">
    <property type="entry name" value="PERIPLASMIC BINDING COMPONENT OF ABC TRANSPORTER"/>
    <property type="match status" value="1"/>
</dbReference>
<feature type="domain" description="Solute-binding protein family 5" evidence="5">
    <location>
        <begin position="82"/>
        <end position="431"/>
    </location>
</feature>
<protein>
    <recommendedName>
        <fullName evidence="5">Solute-binding protein family 5 domain-containing protein</fullName>
    </recommendedName>
</protein>
<sequence>MKRIWTKILLIVLVAATLFPVVNVHGWRKYDEAKYGGAFIADYIDSEPDHLNPITTTVSNTHSVVPCIFNSLVFSDADWNIWPNLAYDWEISPDGTEYTFYLVENATWHDGVPFTAYDVEFTVNRGWKNTTVCPYSPSIFGFLDRAEVIDDYTVVLYTKQSFAPILLYLSTTLYAAIIPKHIYEGSDILTNPANMKPIGTGPFMFKEWVHGSHITLVRNPNYFKRGLPYLNTIIHKIIPDDISSINAFETGETDAIYVPAQQYALWKDDPRFYLTTKRNSAYGSYHIIQFPMNGTAHPIVGGFSESATKVRKALHHATDVDFIIDKILFGLVIKGTSPFPSLIWGHKNVAEANPREYDIDLANTLLDEAGYPVKEDGWRFELYMPYITGGEEQAIAEYLRENWKKVYVKLNLEGMDRPPRLGKWGRGEFDVLKDTPYHGPDISVTTGRFYMSSNIKYFPYTNCQQYIDPTVDELFLRGQTTLDLEERKEIYDQIQEIIWDQAVTIWVGDALDYVAYRVEFQGEPIGPFGNDDPLEILWWTVGSSYTPEGVKEVIDAAEEKIDKLAGQMYKVGDAREKLTAAKAAYEAGDWAAAFALTEEATALAKPPLEIYGAIIGAIVIVVGGIIWYRRR</sequence>
<dbReference type="InterPro" id="IPR000914">
    <property type="entry name" value="SBP_5_dom"/>
</dbReference>
<keyword evidence="4" id="KW-0812">Transmembrane</keyword>
<evidence type="ECO:0000256" key="2">
    <source>
        <dbReference type="ARBA" id="ARBA00022448"/>
    </source>
</evidence>
<evidence type="ECO:0000313" key="6">
    <source>
        <dbReference type="EMBL" id="KON30810.1"/>
    </source>
</evidence>
<evidence type="ECO:0000313" key="7">
    <source>
        <dbReference type="Proteomes" id="UP000037210"/>
    </source>
</evidence>